<name>A1RZX8_THEPD</name>
<evidence type="ECO:0000259" key="3">
    <source>
        <dbReference type="Pfam" id="PF22335"/>
    </source>
</evidence>
<dbReference type="EMBL" id="CP000505">
    <property type="protein sequence ID" value="ABL78758.1"/>
    <property type="molecule type" value="Genomic_DNA"/>
</dbReference>
<keyword evidence="1" id="KW-0547">Nucleotide-binding</keyword>
<dbReference type="GeneID" id="4602198"/>
<evidence type="ECO:0000256" key="1">
    <source>
        <dbReference type="ARBA" id="ARBA00022741"/>
    </source>
</evidence>
<dbReference type="GO" id="GO:0000166">
    <property type="term" value="F:nucleotide binding"/>
    <property type="evidence" value="ECO:0007669"/>
    <property type="project" value="UniProtKB-KW"/>
</dbReference>
<keyword evidence="5" id="KW-1185">Reference proteome</keyword>
<dbReference type="PANTHER" id="PTHR36528:SF1">
    <property type="entry name" value="CRISPR SYSTEM SINGLE-STRAND-SPECIFIC DEOXYRIBONUCLEASE CAS10_CSM1 (SUBTYPE III-A)"/>
    <property type="match status" value="1"/>
</dbReference>
<evidence type="ECO:0000256" key="2">
    <source>
        <dbReference type="ARBA" id="ARBA00023118"/>
    </source>
</evidence>
<protein>
    <recommendedName>
        <fullName evidence="3">Cas10/Cmr2 second palm domain-containing protein</fullName>
    </recommendedName>
</protein>
<organism evidence="4 5">
    <name type="scientific">Thermofilum pendens (strain DSM 2475 / Hrk 5)</name>
    <dbReference type="NCBI Taxonomy" id="368408"/>
    <lineage>
        <taxon>Archaea</taxon>
        <taxon>Thermoproteota</taxon>
        <taxon>Thermoprotei</taxon>
        <taxon>Thermofilales</taxon>
        <taxon>Thermofilaceae</taxon>
        <taxon>Thermofilum</taxon>
    </lineage>
</organism>
<accession>A1RZX8</accession>
<dbReference type="KEGG" id="tpe:Tpen_1361"/>
<dbReference type="AlphaFoldDB" id="A1RZX8"/>
<evidence type="ECO:0000313" key="5">
    <source>
        <dbReference type="Proteomes" id="UP000000641"/>
    </source>
</evidence>
<dbReference type="OrthoDB" id="27218at2157"/>
<dbReference type="Proteomes" id="UP000000641">
    <property type="component" value="Chromosome"/>
</dbReference>
<dbReference type="HOGENOM" id="CLU_317052_0_0_2"/>
<dbReference type="eggNOG" id="arCOG02666">
    <property type="taxonomic scope" value="Archaea"/>
</dbReference>
<gene>
    <name evidence="4" type="ordered locus">Tpen_1361</name>
</gene>
<dbReference type="Pfam" id="PF22335">
    <property type="entry name" value="Cas10-Cmr2_palm2"/>
    <property type="match status" value="1"/>
</dbReference>
<dbReference type="InterPro" id="IPR054767">
    <property type="entry name" value="Cas10-Cmr2_palm2"/>
</dbReference>
<evidence type="ECO:0000313" key="4">
    <source>
        <dbReference type="EMBL" id="ABL78758.1"/>
    </source>
</evidence>
<reference evidence="5" key="1">
    <citation type="journal article" date="2008" name="J. Bacteriol.">
        <title>Genome sequence of Thermofilum pendens reveals an exceptional loss of biosynthetic pathways without genome reduction.</title>
        <authorList>
            <person name="Anderson I."/>
            <person name="Rodriguez J."/>
            <person name="Susanti D."/>
            <person name="Porat I."/>
            <person name="Reich C."/>
            <person name="Ulrich L.E."/>
            <person name="Elkins J.G."/>
            <person name="Mavromatis K."/>
            <person name="Lykidis A."/>
            <person name="Kim E."/>
            <person name="Thompson L.S."/>
            <person name="Nolan M."/>
            <person name="Land M."/>
            <person name="Copeland A."/>
            <person name="Lapidus A."/>
            <person name="Lucas S."/>
            <person name="Detter C."/>
            <person name="Zhulin I.B."/>
            <person name="Olsen G.J."/>
            <person name="Whitman W."/>
            <person name="Mukhopadhyay B."/>
            <person name="Bristow J."/>
            <person name="Kyrpides N."/>
        </authorList>
    </citation>
    <scope>NUCLEOTIDE SEQUENCE [LARGE SCALE GENOMIC DNA]</scope>
    <source>
        <strain evidence="5">DSM 2475 / Hrk 5</strain>
    </source>
</reference>
<dbReference type="Gene3D" id="3.30.70.270">
    <property type="match status" value="1"/>
</dbReference>
<sequence length="919" mass="98982">MRPGLILLYEAGLALSRHAKRAAEGREKWRCRELGSEKELADPKTAGAKLAEWFARRAGLRGDLQGTAEEALSLIERVDPLSAGAFSGVEEYAGRVREVWAGVSDPWDAPLLSPLRILEKMGYRELLSGSRAELDAEAPRRLLGDPEELKRYVGEAKGSRSWLAARPLPREFTEILEALKLRSFEEAVRGSDYGEVAEALLSMLGRAAEFYEALGSCNGVDDTLESVVSSTLALVPSHPLLPSVPLPALARLHAALASAGEGFVLLGLDVNGIQDFVYAPVRESAASRVLRGRSLLVELVQFTATRIVLELAGATWSAQLSKEGGAPTFVLPGSFRDKVDALREILGRWMARQFKGSLWLTVACSDPAPTANAANPGGAFVAVSESYSTAVAFSKDSRFSGFAAELAALGNEDVEDLDSLTREPVLKGDGLKLRVERSTRDYAESLAPDKLSDGDLLGGLTHISLACGSAARNLAAVVSLYFFKGGRPCREAAEAVLGAVFRERGRRLYFVLEGDQPLAVALAPFTEAGAIHVLVAHTRRELAKAEENLKAAETLLRVMKGYVKGAAGLAEKIHVEVRVVNAPRDFIPSAGVAEHYRGLPVAFSFAPYYTNPYHPVRAEEEARPIMGGERRVAEKVRLLDLDDMGVIAVSLLDADKMGDVSKSLGAYPAIFSAVSDFLSMGFGVKAYSAVLADAKKREGGRGILLYAAGDDLAVYGEWHDVLRILDIVRREVLEGLLNPLAASSGMAVADRKDPVLHVYDAARAAEREAKRRSQPGGSLAVSGICRKPIPMSGGELDLARLAAVVGAALGEEAGEFESLKPLVYALAELAHEAEEAEEALGKSPLRVARVVVHYRYLEARRGKDFEKLSELLGEHGVRLPGPKDPSNEVVRKLAALKPLFDFLALAARKPREASPQPKV</sequence>
<dbReference type="InterPro" id="IPR052117">
    <property type="entry name" value="Cas10/Csm1_subtype-III-A"/>
</dbReference>
<dbReference type="GO" id="GO:0051607">
    <property type="term" value="P:defense response to virus"/>
    <property type="evidence" value="ECO:0007669"/>
    <property type="project" value="UniProtKB-KW"/>
</dbReference>
<feature type="domain" description="Cas10/Cmr2 second palm" evidence="3">
    <location>
        <begin position="647"/>
        <end position="772"/>
    </location>
</feature>
<dbReference type="STRING" id="368408.Tpen_1361"/>
<dbReference type="PANTHER" id="PTHR36528">
    <property type="entry name" value="CRISPR SYSTEM SINGLE-STRAND-SPECIFIC DEOXYRIBONUCLEASE CAS10/CSM1 (SUBTYPE III-A)"/>
    <property type="match status" value="1"/>
</dbReference>
<keyword evidence="2" id="KW-0051">Antiviral defense</keyword>
<dbReference type="EnsemblBacteria" id="ABL78758">
    <property type="protein sequence ID" value="ABL78758"/>
    <property type="gene ID" value="Tpen_1361"/>
</dbReference>
<dbReference type="InterPro" id="IPR043128">
    <property type="entry name" value="Rev_trsase/Diguanyl_cyclase"/>
</dbReference>
<proteinExistence type="predicted"/>
<dbReference type="RefSeq" id="WP_011753023.1">
    <property type="nucleotide sequence ID" value="NC_008698.1"/>
</dbReference>